<dbReference type="EnsemblMetazoa" id="PHUM064120-RA">
    <property type="protein sequence ID" value="PHUM064120-PA"/>
    <property type="gene ID" value="PHUM064120"/>
</dbReference>
<dbReference type="EMBL" id="AAZO01000751">
    <property type="status" value="NOT_ANNOTATED_CDS"/>
    <property type="molecule type" value="Genomic_DNA"/>
</dbReference>
<reference evidence="2" key="1">
    <citation type="submission" date="2007-04" db="EMBL/GenBank/DDBJ databases">
        <title>Annotation of Pediculus humanus corporis strain USDA.</title>
        <authorList>
            <person name="Kirkness E."/>
            <person name="Hannick L."/>
            <person name="Hass B."/>
            <person name="Bruggner R."/>
            <person name="Lawson D."/>
            <person name="Bidwell S."/>
            <person name="Joardar V."/>
            <person name="Caler E."/>
            <person name="Walenz B."/>
            <person name="Inman J."/>
            <person name="Schobel S."/>
            <person name="Galinsky K."/>
            <person name="Amedeo P."/>
            <person name="Strausberg R."/>
        </authorList>
    </citation>
    <scope>NUCLEOTIDE SEQUENCE</scope>
    <source>
        <strain evidence="2">USDA</strain>
    </source>
</reference>
<evidence type="ECO:0000313" key="3">
    <source>
        <dbReference type="EnsemblMetazoa" id="PHUM064120-PA"/>
    </source>
</evidence>
<dbReference type="HOGENOM" id="CLU_418152_0_0_1"/>
<feature type="compositionally biased region" description="Polar residues" evidence="1">
    <location>
        <begin position="135"/>
        <end position="180"/>
    </location>
</feature>
<reference evidence="2" key="2">
    <citation type="submission" date="2007-04" db="EMBL/GenBank/DDBJ databases">
        <title>The genome of the human body louse.</title>
        <authorList>
            <consortium name="The Human Body Louse Genome Consortium"/>
            <person name="Kirkness E."/>
            <person name="Walenz B."/>
            <person name="Hass B."/>
            <person name="Bruggner R."/>
            <person name="Strausberg R."/>
        </authorList>
    </citation>
    <scope>NUCLEOTIDE SEQUENCE</scope>
    <source>
        <strain evidence="2">USDA</strain>
    </source>
</reference>
<feature type="compositionally biased region" description="Basic and acidic residues" evidence="1">
    <location>
        <begin position="369"/>
        <end position="379"/>
    </location>
</feature>
<feature type="region of interest" description="Disordered" evidence="1">
    <location>
        <begin position="1"/>
        <end position="242"/>
    </location>
</feature>
<feature type="compositionally biased region" description="Polar residues" evidence="1">
    <location>
        <begin position="465"/>
        <end position="476"/>
    </location>
</feature>
<feature type="compositionally biased region" description="Polar residues" evidence="1">
    <location>
        <begin position="536"/>
        <end position="552"/>
    </location>
</feature>
<dbReference type="RefSeq" id="XP_002423504.1">
    <property type="nucleotide sequence ID" value="XM_002423459.1"/>
</dbReference>
<proteinExistence type="predicted"/>
<feature type="compositionally biased region" description="Basic and acidic residues" evidence="1">
    <location>
        <begin position="562"/>
        <end position="573"/>
    </location>
</feature>
<dbReference type="GeneID" id="8231034"/>
<sequence length="656" mass="69528">MAKMRYITKPSSGGFFSFFGGSKSSPNTRSKTVPTTAQRNWQTATNHAQSHSSNQKTGSSNSGWANPYYKPSAPAVPSAPKTTNYGWKPASQPSSNVGSAHPSSSVGGSKPYPSQTANTGVQQSSYNGFKPAPSLPNTHATNLQTPQTNYAASKPVSSVPVQNTGYQPSSYNTHSAPSSGSFGGYHPPSNVHNNYYHPSQGSHNVPHQAPSYQQSGYHSSSYPQQSYSGHHPPQNNFGYSPAGGGYSGSPSYQGNKFYSGNSGHYGYSGGGNWGVPTYGTKKSSSGTGKLLTGLAVGAAGGYLTNSLINSISNPWRYSGHGYGSGFGYGSSLGYGGVGLGSGLGVGYGTEYLLSKDRDESAFERGYVRGFKDRQEENNKETQNSPAPSPTPEDDPTSKWIHCVAYDPQTQQTLINPNCSCTVTTSVDDRTGQPISAHHCTTLNGLVLRPIPIVNNQPVLPPSPDMSANSQPSTGVNSPGVVPSYVDSYQGGSQYGVINGQAFSIPKPKDSNENQNLPTPNIDVRISEPPSDKTPGETPSSGKTPDETPSSGKTPDETPLTSDVKEETKEKEKTSGTVPNLEVVVPTSSQNITNVETDKETIMGEHLNVSSTAIVSTEKINSDTMGIEKKMDDEKNADEFFGKLQKIVNMGNFVDWG</sequence>
<keyword evidence="4" id="KW-1185">Reference proteome</keyword>
<dbReference type="InParanoid" id="E0VBL0"/>
<feature type="compositionally biased region" description="Low complexity" evidence="1">
    <location>
        <begin position="210"/>
        <end position="230"/>
    </location>
</feature>
<feature type="region of interest" description="Disordered" evidence="1">
    <location>
        <begin position="457"/>
        <end position="481"/>
    </location>
</feature>
<dbReference type="KEGG" id="phu:Phum_PHUM064120"/>
<name>E0VBL0_PEDHC</name>
<evidence type="ECO:0000313" key="2">
    <source>
        <dbReference type="EMBL" id="EEB10766.1"/>
    </source>
</evidence>
<protein>
    <submittedName>
        <fullName evidence="2 3">Uncharacterized protein</fullName>
    </submittedName>
</protein>
<dbReference type="AlphaFoldDB" id="E0VBL0"/>
<feature type="compositionally biased region" description="Low complexity" evidence="1">
    <location>
        <begin position="11"/>
        <end position="25"/>
    </location>
</feature>
<feature type="region of interest" description="Disordered" evidence="1">
    <location>
        <begin position="369"/>
        <end position="398"/>
    </location>
</feature>
<dbReference type="Proteomes" id="UP000009046">
    <property type="component" value="Unassembled WGS sequence"/>
</dbReference>
<evidence type="ECO:0000313" key="4">
    <source>
        <dbReference type="Proteomes" id="UP000009046"/>
    </source>
</evidence>
<feature type="compositionally biased region" description="Polar residues" evidence="1">
    <location>
        <begin position="190"/>
        <end position="205"/>
    </location>
</feature>
<feature type="compositionally biased region" description="Polar residues" evidence="1">
    <location>
        <begin position="26"/>
        <end position="64"/>
    </location>
</feature>
<dbReference type="CTD" id="8231034"/>
<dbReference type="VEuPathDB" id="VectorBase:PHUM064120"/>
<feature type="compositionally biased region" description="Low complexity" evidence="1">
    <location>
        <begin position="67"/>
        <end position="81"/>
    </location>
</feature>
<accession>E0VBL0</accession>
<feature type="region of interest" description="Disordered" evidence="1">
    <location>
        <begin position="499"/>
        <end position="576"/>
    </location>
</feature>
<evidence type="ECO:0000256" key="1">
    <source>
        <dbReference type="SAM" id="MobiDB-lite"/>
    </source>
</evidence>
<feature type="compositionally biased region" description="Polar residues" evidence="1">
    <location>
        <begin position="91"/>
        <end position="127"/>
    </location>
</feature>
<organism>
    <name type="scientific">Pediculus humanus subsp. corporis</name>
    <name type="common">Body louse</name>
    <dbReference type="NCBI Taxonomy" id="121224"/>
    <lineage>
        <taxon>Eukaryota</taxon>
        <taxon>Metazoa</taxon>
        <taxon>Ecdysozoa</taxon>
        <taxon>Arthropoda</taxon>
        <taxon>Hexapoda</taxon>
        <taxon>Insecta</taxon>
        <taxon>Pterygota</taxon>
        <taxon>Neoptera</taxon>
        <taxon>Paraneoptera</taxon>
        <taxon>Psocodea</taxon>
        <taxon>Troctomorpha</taxon>
        <taxon>Phthiraptera</taxon>
        <taxon>Anoplura</taxon>
        <taxon>Pediculidae</taxon>
        <taxon>Pediculus</taxon>
    </lineage>
</organism>
<dbReference type="EMBL" id="DS235032">
    <property type="protein sequence ID" value="EEB10766.1"/>
    <property type="molecule type" value="Genomic_DNA"/>
</dbReference>
<reference evidence="3" key="3">
    <citation type="submission" date="2020-05" db="UniProtKB">
        <authorList>
            <consortium name="EnsemblMetazoa"/>
        </authorList>
    </citation>
    <scope>IDENTIFICATION</scope>
    <source>
        <strain evidence="3">USDA</strain>
    </source>
</reference>
<gene>
    <name evidence="3" type="primary">8231034</name>
    <name evidence="2" type="ORF">Phum_PHUM064120</name>
</gene>